<reference evidence="3 4" key="2">
    <citation type="submission" date="2019-08" db="EMBL/GenBank/DDBJ databases">
        <title>Jejuicoccus antrihumi gen. nov., sp. nov., a new member of the family Dermacoccaceae isolated from a cave.</title>
        <authorList>
            <person name="Schumann P."/>
            <person name="Kim I.S."/>
        </authorList>
    </citation>
    <scope>NUCLEOTIDE SEQUENCE [LARGE SCALE GENOMIC DNA]</scope>
    <source>
        <strain evidence="3 4">C5-26</strain>
    </source>
</reference>
<sequence length="143" mass="15406">MGRDYSAMTVRELEAARSLALDRIGAVPAFRRGSLQVGYRKCGKASCRCARPGEQGHGPRGLWTRTVKGPGGSRGQYIPVEQLDQVRAELDNYAQFEDLVADYVEINEALCKAKTGPPAGRRKRAAPAEPSGNKGGPATIGRH</sequence>
<gene>
    <name evidence="3" type="ORF">FGL98_04420</name>
</gene>
<protein>
    <recommendedName>
        <fullName evidence="2">DUF6788 domain-containing protein</fullName>
    </recommendedName>
</protein>
<dbReference type="OrthoDB" id="9102171at2"/>
<feature type="region of interest" description="Disordered" evidence="1">
    <location>
        <begin position="114"/>
        <end position="143"/>
    </location>
</feature>
<comment type="caution">
    <text evidence="3">The sequence shown here is derived from an EMBL/GenBank/DDBJ whole genome shotgun (WGS) entry which is preliminary data.</text>
</comment>
<feature type="region of interest" description="Disordered" evidence="1">
    <location>
        <begin position="50"/>
        <end position="75"/>
    </location>
</feature>
<reference evidence="3 4" key="1">
    <citation type="submission" date="2019-05" db="EMBL/GenBank/DDBJ databases">
        <authorList>
            <person name="Lee S.D."/>
        </authorList>
    </citation>
    <scope>NUCLEOTIDE SEQUENCE [LARGE SCALE GENOMIC DNA]</scope>
    <source>
        <strain evidence="3 4">C5-26</strain>
    </source>
</reference>
<dbReference type="RefSeq" id="WP_146315530.1">
    <property type="nucleotide sequence ID" value="NZ_VCQV01000004.1"/>
</dbReference>
<dbReference type="Pfam" id="PF20586">
    <property type="entry name" value="DUF6788"/>
    <property type="match status" value="1"/>
</dbReference>
<dbReference type="EMBL" id="VCQV01000004">
    <property type="protein sequence ID" value="TWP37960.1"/>
    <property type="molecule type" value="Genomic_DNA"/>
</dbReference>
<dbReference type="InterPro" id="IPR046738">
    <property type="entry name" value="DUF6788"/>
</dbReference>
<keyword evidence="4" id="KW-1185">Reference proteome</keyword>
<name>A0A563E5Z8_9MICO</name>
<evidence type="ECO:0000259" key="2">
    <source>
        <dbReference type="Pfam" id="PF20586"/>
    </source>
</evidence>
<dbReference type="Proteomes" id="UP000320244">
    <property type="component" value="Unassembled WGS sequence"/>
</dbReference>
<organism evidence="3 4">
    <name type="scientific">Leekyejoonella antrihumi</name>
    <dbReference type="NCBI Taxonomy" id="1660198"/>
    <lineage>
        <taxon>Bacteria</taxon>
        <taxon>Bacillati</taxon>
        <taxon>Actinomycetota</taxon>
        <taxon>Actinomycetes</taxon>
        <taxon>Micrococcales</taxon>
        <taxon>Dermacoccaceae</taxon>
        <taxon>Leekyejoonella</taxon>
    </lineage>
</organism>
<dbReference type="AlphaFoldDB" id="A0A563E5Z8"/>
<feature type="domain" description="DUF6788" evidence="2">
    <location>
        <begin position="12"/>
        <end position="88"/>
    </location>
</feature>
<evidence type="ECO:0000313" key="3">
    <source>
        <dbReference type="EMBL" id="TWP37960.1"/>
    </source>
</evidence>
<proteinExistence type="predicted"/>
<accession>A0A563E5Z8</accession>
<evidence type="ECO:0000313" key="4">
    <source>
        <dbReference type="Proteomes" id="UP000320244"/>
    </source>
</evidence>
<evidence type="ECO:0000256" key="1">
    <source>
        <dbReference type="SAM" id="MobiDB-lite"/>
    </source>
</evidence>